<protein>
    <submittedName>
        <fullName evidence="1">LIC12162 family protein</fullName>
    </submittedName>
</protein>
<accession>A0ABT2BG14</accession>
<dbReference type="EMBL" id="JANUGV010000001">
    <property type="protein sequence ID" value="MCS0606990.1"/>
    <property type="molecule type" value="Genomic_DNA"/>
</dbReference>
<dbReference type="RefSeq" id="WP_258854769.1">
    <property type="nucleotide sequence ID" value="NZ_JANUGV010000001.1"/>
</dbReference>
<sequence length="606" mass="68108">MTTSNRAAGNVRRCLVTTSHRDFWNTEGPLLLLGQWCANGRDAAQLAGRDVHIAAPYGFALEQRDADHAAVRALEERLFPDLCRMLNAAHGVSHTERYWQILTGQWFRTALSVLFNRVRTLQACLEAHGPACTLDPGSAAFVLARPASNEALWAYSDPRWDGHCCLRILKLIAPQLAFEERPAAPERAAPAPAAIPGPGTKKKLLVSAWRVLQQVAQRFARSTDAFIINSYLPRDHEVRLQLRLGQFPQLWKSPAIRFDQRVDRARRQQYAAQWASSNNDTVEQVARALLFEIIPVCYLEGYQHLVSSAARLPWPDSPKFIFTSNNFGTDELFKAWAAERVQRGVRYIVGQHGNNYGTHRYVNPSVEEATSDAFVTWGWKGKLSQHTPGFNLKVPAGTELRADPQGGVLLVQVWAGHRIVTWDSSEQFLHYLADQFAFVKGLAQPAKALLKVRLHHDWARLDWNEPERWKQFDPLLRLDPGFEGIQDQIRKSRLVIHSYDSTGLLETLALDIPTLAFWQNGLAHLRDEVQDDFQALVDAGIVHLSPASAAATVNAICDDVAGWWREPARREAVRKFCSKYSRLSADPARDLAALLNRAAAAELNNH</sequence>
<dbReference type="InterPro" id="IPR027603">
    <property type="entry name" value="LIC12162"/>
</dbReference>
<reference evidence="1 2" key="1">
    <citation type="submission" date="2022-08" db="EMBL/GenBank/DDBJ databases">
        <title>Reclassification of Massilia species as members of the genera Telluria, Duganella, Pseudoduganella, Mokoshia gen. nov. and Zemynaea gen. nov. using orthogonal and non-orthogonal genome-based approaches.</title>
        <authorList>
            <person name="Bowman J.P."/>
        </authorList>
    </citation>
    <scope>NUCLEOTIDE SEQUENCE [LARGE SCALE GENOMIC DNA]</scope>
    <source>
        <strain evidence="1 2">JCM 31607</strain>
    </source>
</reference>
<evidence type="ECO:0000313" key="2">
    <source>
        <dbReference type="Proteomes" id="UP001205861"/>
    </source>
</evidence>
<dbReference type="Proteomes" id="UP001205861">
    <property type="component" value="Unassembled WGS sequence"/>
</dbReference>
<gene>
    <name evidence="1" type="ORF">NX773_02280</name>
</gene>
<evidence type="ECO:0000313" key="1">
    <source>
        <dbReference type="EMBL" id="MCS0606990.1"/>
    </source>
</evidence>
<keyword evidence="2" id="KW-1185">Reference proteome</keyword>
<proteinExistence type="predicted"/>
<dbReference type="NCBIfam" id="TIGR04331">
    <property type="entry name" value="o_ant_LIC12162"/>
    <property type="match status" value="1"/>
</dbReference>
<organism evidence="1 2">
    <name type="scientific">Massilia solisilvae</name>
    <dbReference type="NCBI Taxonomy" id="1811225"/>
    <lineage>
        <taxon>Bacteria</taxon>
        <taxon>Pseudomonadati</taxon>
        <taxon>Pseudomonadota</taxon>
        <taxon>Betaproteobacteria</taxon>
        <taxon>Burkholderiales</taxon>
        <taxon>Oxalobacteraceae</taxon>
        <taxon>Telluria group</taxon>
        <taxon>Massilia</taxon>
    </lineage>
</organism>
<comment type="caution">
    <text evidence="1">The sequence shown here is derived from an EMBL/GenBank/DDBJ whole genome shotgun (WGS) entry which is preliminary data.</text>
</comment>
<name>A0ABT2BG14_9BURK</name>